<dbReference type="SUPFAM" id="SSF69618">
    <property type="entry name" value="HemD-like"/>
    <property type="match status" value="1"/>
</dbReference>
<dbReference type="AlphaFoldDB" id="A0A0A0BL13"/>
<evidence type="ECO:0000256" key="9">
    <source>
        <dbReference type="RuleBase" id="RU366031"/>
    </source>
</evidence>
<dbReference type="Gene3D" id="3.40.50.10090">
    <property type="match status" value="2"/>
</dbReference>
<organism evidence="11 12">
    <name type="scientific">Methylophaga thiooxydans</name>
    <dbReference type="NCBI Taxonomy" id="392484"/>
    <lineage>
        <taxon>Bacteria</taxon>
        <taxon>Pseudomonadati</taxon>
        <taxon>Pseudomonadota</taxon>
        <taxon>Gammaproteobacteria</taxon>
        <taxon>Thiotrichales</taxon>
        <taxon>Piscirickettsiaceae</taxon>
        <taxon>Methylophaga</taxon>
    </lineage>
</organism>
<name>A0A0A0BL13_9GAMM</name>
<comment type="catalytic activity">
    <reaction evidence="8 9">
        <text>hydroxymethylbilane = uroporphyrinogen III + H2O</text>
        <dbReference type="Rhea" id="RHEA:18965"/>
        <dbReference type="ChEBI" id="CHEBI:15377"/>
        <dbReference type="ChEBI" id="CHEBI:57308"/>
        <dbReference type="ChEBI" id="CHEBI:57845"/>
        <dbReference type="EC" id="4.2.1.75"/>
    </reaction>
</comment>
<evidence type="ECO:0000259" key="10">
    <source>
        <dbReference type="Pfam" id="PF02602"/>
    </source>
</evidence>
<evidence type="ECO:0000256" key="6">
    <source>
        <dbReference type="ARBA" id="ARBA00037589"/>
    </source>
</evidence>
<dbReference type="GO" id="GO:0006780">
    <property type="term" value="P:uroporphyrinogen III biosynthetic process"/>
    <property type="evidence" value="ECO:0007669"/>
    <property type="project" value="UniProtKB-UniRule"/>
</dbReference>
<gene>
    <name evidence="11" type="ORF">LP43_0185</name>
</gene>
<dbReference type="InterPro" id="IPR036108">
    <property type="entry name" value="4pyrrol_syn_uPrphyn_synt_sf"/>
</dbReference>
<feature type="domain" description="Tetrapyrrole biosynthesis uroporphyrinogen III synthase" evidence="10">
    <location>
        <begin position="22"/>
        <end position="242"/>
    </location>
</feature>
<evidence type="ECO:0000256" key="3">
    <source>
        <dbReference type="ARBA" id="ARBA00013109"/>
    </source>
</evidence>
<evidence type="ECO:0000256" key="7">
    <source>
        <dbReference type="ARBA" id="ARBA00040167"/>
    </source>
</evidence>
<dbReference type="EC" id="4.2.1.75" evidence="3 9"/>
<dbReference type="UniPathway" id="UPA00251">
    <property type="reaction ID" value="UER00320"/>
</dbReference>
<dbReference type="Pfam" id="PF02602">
    <property type="entry name" value="HEM4"/>
    <property type="match status" value="1"/>
</dbReference>
<dbReference type="CDD" id="cd06578">
    <property type="entry name" value="HemD"/>
    <property type="match status" value="1"/>
</dbReference>
<comment type="similarity">
    <text evidence="2 9">Belongs to the uroporphyrinogen-III synthase family.</text>
</comment>
<dbReference type="STRING" id="392484.LP43_0185"/>
<dbReference type="GO" id="GO:0004852">
    <property type="term" value="F:uroporphyrinogen-III synthase activity"/>
    <property type="evidence" value="ECO:0007669"/>
    <property type="project" value="UniProtKB-UniRule"/>
</dbReference>
<keyword evidence="4 9" id="KW-0456">Lyase</keyword>
<dbReference type="Proteomes" id="UP000029999">
    <property type="component" value="Unassembled WGS sequence"/>
</dbReference>
<comment type="pathway">
    <text evidence="1 9">Porphyrin-containing compound metabolism; protoporphyrin-IX biosynthesis; coproporphyrinogen-III from 5-aminolevulinate: step 3/4.</text>
</comment>
<reference evidence="11 12" key="1">
    <citation type="submission" date="2014-09" db="EMBL/GenBank/DDBJ databases">
        <authorList>
            <person name="Grob C."/>
            <person name="Taubert M."/>
            <person name="Howat A.M."/>
            <person name="Burns O.J."/>
            <person name="Dixon J.L."/>
            <person name="Chen Y."/>
            <person name="Murrell J.C."/>
        </authorList>
    </citation>
    <scope>NUCLEOTIDE SEQUENCE [LARGE SCALE GENOMIC DNA]</scope>
    <source>
        <strain evidence="11">L4</strain>
    </source>
</reference>
<evidence type="ECO:0000256" key="4">
    <source>
        <dbReference type="ARBA" id="ARBA00023239"/>
    </source>
</evidence>
<dbReference type="InterPro" id="IPR003754">
    <property type="entry name" value="4pyrrol_synth_uPrphyn_synth"/>
</dbReference>
<dbReference type="EMBL" id="JRQD01000001">
    <property type="protein sequence ID" value="KGM07769.1"/>
    <property type="molecule type" value="Genomic_DNA"/>
</dbReference>
<evidence type="ECO:0000256" key="2">
    <source>
        <dbReference type="ARBA" id="ARBA00008133"/>
    </source>
</evidence>
<protein>
    <recommendedName>
        <fullName evidence="7 9">Uroporphyrinogen-III synthase</fullName>
        <ecNumber evidence="3 9">4.2.1.75</ecNumber>
    </recommendedName>
</protein>
<dbReference type="InterPro" id="IPR039793">
    <property type="entry name" value="UROS/Hem4"/>
</dbReference>
<comment type="caution">
    <text evidence="11">The sequence shown here is derived from an EMBL/GenBank/DDBJ whole genome shotgun (WGS) entry which is preliminary data.</text>
</comment>
<comment type="function">
    <text evidence="6 9">Catalyzes cyclization of the linear tetrapyrrole, hydroxymethylbilane, to the macrocyclic uroporphyrinogen III.</text>
</comment>
<dbReference type="PANTHER" id="PTHR38042:SF1">
    <property type="entry name" value="UROPORPHYRINOGEN-III SYNTHASE, CHLOROPLASTIC"/>
    <property type="match status" value="1"/>
</dbReference>
<proteinExistence type="inferred from homology"/>
<accession>A0A0A0BL13</accession>
<dbReference type="GO" id="GO:0006782">
    <property type="term" value="P:protoporphyrinogen IX biosynthetic process"/>
    <property type="evidence" value="ECO:0007669"/>
    <property type="project" value="UniProtKB-UniRule"/>
</dbReference>
<sequence length="250" mass="27126">MVTEASLAGQKILITRPRQQSDQLAELIEQAGGKPILFPVIAINPLLPSDWQQPAFKLDHANWLIFVSRNAVLSFMSGWQTELPKHLKFAAVGGGTAQAMRESGLKVDCQPEISSGSEGLLMMPEMQDVAGCKIIIIRGVGGREHLADTLASRGASISYMEVYRRDLAVQDKVAIEQAMAADKLICTSVAGIDNVCQILSDDMTNLLYKPLVVVSNRVKAHAESKGFSCVLVSTDASDVAMLQTLIRMDE</sequence>
<evidence type="ECO:0000256" key="5">
    <source>
        <dbReference type="ARBA" id="ARBA00023244"/>
    </source>
</evidence>
<evidence type="ECO:0000313" key="11">
    <source>
        <dbReference type="EMBL" id="KGM07769.1"/>
    </source>
</evidence>
<evidence type="ECO:0000313" key="12">
    <source>
        <dbReference type="Proteomes" id="UP000029999"/>
    </source>
</evidence>
<evidence type="ECO:0000256" key="8">
    <source>
        <dbReference type="ARBA" id="ARBA00048617"/>
    </source>
</evidence>
<keyword evidence="5 9" id="KW-0627">Porphyrin biosynthesis</keyword>
<evidence type="ECO:0000256" key="1">
    <source>
        <dbReference type="ARBA" id="ARBA00004772"/>
    </source>
</evidence>
<dbReference type="PANTHER" id="PTHR38042">
    <property type="entry name" value="UROPORPHYRINOGEN-III SYNTHASE, CHLOROPLASTIC"/>
    <property type="match status" value="1"/>
</dbReference>